<dbReference type="RefSeq" id="WP_386072251.1">
    <property type="nucleotide sequence ID" value="NZ_JBHTJT010000005.1"/>
</dbReference>
<dbReference type="Proteomes" id="UP001597108">
    <property type="component" value="Unassembled WGS sequence"/>
</dbReference>
<feature type="domain" description="Tyr recombinase" evidence="3">
    <location>
        <begin position="421"/>
        <end position="627"/>
    </location>
</feature>
<keyword evidence="1" id="KW-0233">DNA recombination</keyword>
<accession>A0ABW3IJV4</accession>
<dbReference type="InterPro" id="IPR046668">
    <property type="entry name" value="DUF6538"/>
</dbReference>
<evidence type="ECO:0000256" key="1">
    <source>
        <dbReference type="ARBA" id="ARBA00023172"/>
    </source>
</evidence>
<dbReference type="CDD" id="cd01184">
    <property type="entry name" value="INT_C_like_1"/>
    <property type="match status" value="1"/>
</dbReference>
<proteinExistence type="predicted"/>
<protein>
    <submittedName>
        <fullName evidence="4">DUF6538 domain-containing protein</fullName>
    </submittedName>
</protein>
<reference evidence="5" key="1">
    <citation type="journal article" date="2019" name="Int. J. Syst. Evol. Microbiol.">
        <title>The Global Catalogue of Microorganisms (GCM) 10K type strain sequencing project: providing services to taxonomists for standard genome sequencing and annotation.</title>
        <authorList>
            <consortium name="The Broad Institute Genomics Platform"/>
            <consortium name="The Broad Institute Genome Sequencing Center for Infectious Disease"/>
            <person name="Wu L."/>
            <person name="Ma J."/>
        </authorList>
    </citation>
    <scope>NUCLEOTIDE SEQUENCE [LARGE SCALE GENOMIC DNA]</scope>
    <source>
        <strain evidence="5">CCUG 60524</strain>
    </source>
</reference>
<keyword evidence="5" id="KW-1185">Reference proteome</keyword>
<evidence type="ECO:0000256" key="2">
    <source>
        <dbReference type="SAM" id="MobiDB-lite"/>
    </source>
</evidence>
<evidence type="ECO:0000259" key="3">
    <source>
        <dbReference type="PROSITE" id="PS51898"/>
    </source>
</evidence>
<dbReference type="SUPFAM" id="SSF56349">
    <property type="entry name" value="DNA breaking-rejoining enzymes"/>
    <property type="match status" value="1"/>
</dbReference>
<gene>
    <name evidence="4" type="ORF">ACFQ2S_01875</name>
</gene>
<evidence type="ECO:0000313" key="4">
    <source>
        <dbReference type="EMBL" id="MFD0978387.1"/>
    </source>
</evidence>
<organism evidence="4 5">
    <name type="scientific">Tropicimonas aquimaris</name>
    <dbReference type="NCBI Taxonomy" id="914152"/>
    <lineage>
        <taxon>Bacteria</taxon>
        <taxon>Pseudomonadati</taxon>
        <taxon>Pseudomonadota</taxon>
        <taxon>Alphaproteobacteria</taxon>
        <taxon>Rhodobacterales</taxon>
        <taxon>Roseobacteraceae</taxon>
        <taxon>Tropicimonas</taxon>
    </lineage>
</organism>
<dbReference type="Gene3D" id="1.10.443.10">
    <property type="entry name" value="Intergrase catalytic core"/>
    <property type="match status" value="1"/>
</dbReference>
<sequence>MSTSSRPGETVTQTVTHAPPTGPAARPDGRPDRRHRPAGPYLLRRGAIFYFRKRLPNVISEKCQKKFLCLSLRTPLPAEAMERAGRLLLAYQREEAKVMQDLNNQTLTEEKATVILGEMLRLELARILHDQDTAPIRSDAAIDALIAELEARSSRLRRAARRNDFAQVEAPVVDAACAVGAPLQTPLQPSIGRRAIELAREILDIEANVLDGDDLRTAAATSVSRFSDASVDDFVKAPVLISAAKARTFELYPSPSMKGNIEAPARLLLEFFGDIAVSSISEADQKAFFAWMARLPKTHGKAHGKNRFCRNAPKDPSKAQCSKNEEIAAADAADAAIMEDIRGMNHVSDIEKRALLSERLTPRITMATLKRNRDGLNRIFKAAADLGCKPAPEAISYKAVERAVQESQPRDRLFVRVTQPKLRLPWTEERLSKFLTSPLFTGCFSEHRRWRPGRVIIRDSLYWVPLILLTIGSRIEEILLLKRKNLILRNSVFCLAIGLDPDQGGKTEDAKRIVPIPQLLLDLGFVEWIQSRPESHGPLIFPEAAARTSIGDVTGPFSKSLNRILERLGLKDFDEDLYAMRKTLSSMLRAADVTDGERQAIAGHKHGSILNRHYTAHYTRKLKDAVDKAEFDLTIRFDPKLGFATIASCGLSGGTVYDVDVTLDDLGEAEGISIKVENRAEPVFHFDRIDQTTGERHCQSAVREAARRFRDVVDGCTLNLPRHHLKRLAVEHFQALA</sequence>
<comment type="caution">
    <text evidence="4">The sequence shown here is derived from an EMBL/GenBank/DDBJ whole genome shotgun (WGS) entry which is preliminary data.</text>
</comment>
<dbReference type="EMBL" id="JBHTJT010000005">
    <property type="protein sequence ID" value="MFD0978387.1"/>
    <property type="molecule type" value="Genomic_DNA"/>
</dbReference>
<dbReference type="PROSITE" id="PS51898">
    <property type="entry name" value="TYR_RECOMBINASE"/>
    <property type="match status" value="1"/>
</dbReference>
<dbReference type="InterPro" id="IPR002104">
    <property type="entry name" value="Integrase_catalytic"/>
</dbReference>
<evidence type="ECO:0000313" key="5">
    <source>
        <dbReference type="Proteomes" id="UP001597108"/>
    </source>
</evidence>
<feature type="compositionally biased region" description="Polar residues" evidence="2">
    <location>
        <begin position="1"/>
        <end position="16"/>
    </location>
</feature>
<dbReference type="InterPro" id="IPR013762">
    <property type="entry name" value="Integrase-like_cat_sf"/>
</dbReference>
<name>A0ABW3IJV4_9RHOB</name>
<feature type="region of interest" description="Disordered" evidence="2">
    <location>
        <begin position="1"/>
        <end position="38"/>
    </location>
</feature>
<dbReference type="Pfam" id="PF20172">
    <property type="entry name" value="DUF6538"/>
    <property type="match status" value="1"/>
</dbReference>
<dbReference type="InterPro" id="IPR011010">
    <property type="entry name" value="DNA_brk_join_enz"/>
</dbReference>